<sequence length="171" mass="18755">MFSPDKWEVVLEQRYTSSALNVIMVCCMRQHAATSWYVEGGESVETRIKGGIKEGEGNVEEETRAVWFKQDENVIRASFQTRLAQSIRSSGKETSTQARPRQEQSRPGLVSSQVKTAAVGARSSSSDPGERGPPTTSYLPATGSSGPQTSSSAKRSVRPAPCFFSFLFRIK</sequence>
<comment type="caution">
    <text evidence="2">The sequence shown here is derived from an EMBL/GenBank/DDBJ whole genome shotgun (WGS) entry which is preliminary data.</text>
</comment>
<evidence type="ECO:0000313" key="3">
    <source>
        <dbReference type="Proteomes" id="UP001187415"/>
    </source>
</evidence>
<feature type="compositionally biased region" description="Polar residues" evidence="1">
    <location>
        <begin position="134"/>
        <end position="154"/>
    </location>
</feature>
<feature type="compositionally biased region" description="Polar residues" evidence="1">
    <location>
        <begin position="85"/>
        <end position="99"/>
    </location>
</feature>
<evidence type="ECO:0000313" key="2">
    <source>
        <dbReference type="EMBL" id="KAK2854350.1"/>
    </source>
</evidence>
<proteinExistence type="predicted"/>
<accession>A0AA88N9Z0</accession>
<dbReference type="EMBL" id="JAUPFM010000004">
    <property type="protein sequence ID" value="KAK2854350.1"/>
    <property type="molecule type" value="Genomic_DNA"/>
</dbReference>
<reference evidence="2" key="1">
    <citation type="submission" date="2023-07" db="EMBL/GenBank/DDBJ databases">
        <title>Chromosome-level Genome Assembly of Striped Snakehead (Channa striata).</title>
        <authorList>
            <person name="Liu H."/>
        </authorList>
    </citation>
    <scope>NUCLEOTIDE SEQUENCE</scope>
    <source>
        <strain evidence="2">Gz</strain>
        <tissue evidence="2">Muscle</tissue>
    </source>
</reference>
<name>A0AA88N9Z0_CHASR</name>
<dbReference type="Proteomes" id="UP001187415">
    <property type="component" value="Unassembled WGS sequence"/>
</dbReference>
<organism evidence="2 3">
    <name type="scientific">Channa striata</name>
    <name type="common">Snakehead murrel</name>
    <name type="synonym">Ophicephalus striatus</name>
    <dbReference type="NCBI Taxonomy" id="64152"/>
    <lineage>
        <taxon>Eukaryota</taxon>
        <taxon>Metazoa</taxon>
        <taxon>Chordata</taxon>
        <taxon>Craniata</taxon>
        <taxon>Vertebrata</taxon>
        <taxon>Euteleostomi</taxon>
        <taxon>Actinopterygii</taxon>
        <taxon>Neopterygii</taxon>
        <taxon>Teleostei</taxon>
        <taxon>Neoteleostei</taxon>
        <taxon>Acanthomorphata</taxon>
        <taxon>Anabantaria</taxon>
        <taxon>Anabantiformes</taxon>
        <taxon>Channoidei</taxon>
        <taxon>Channidae</taxon>
        <taxon>Channa</taxon>
    </lineage>
</organism>
<evidence type="ECO:0000256" key="1">
    <source>
        <dbReference type="SAM" id="MobiDB-lite"/>
    </source>
</evidence>
<protein>
    <submittedName>
        <fullName evidence="2">Uncharacterized protein</fullName>
    </submittedName>
</protein>
<dbReference type="AlphaFoldDB" id="A0AA88N9Z0"/>
<gene>
    <name evidence="2" type="ORF">Q5P01_007011</name>
</gene>
<keyword evidence="3" id="KW-1185">Reference proteome</keyword>
<feature type="region of interest" description="Disordered" evidence="1">
    <location>
        <begin position="85"/>
        <end position="156"/>
    </location>
</feature>